<feature type="transmembrane region" description="Helical" evidence="7">
    <location>
        <begin position="243"/>
        <end position="263"/>
    </location>
</feature>
<dbReference type="GO" id="GO:0005886">
    <property type="term" value="C:plasma membrane"/>
    <property type="evidence" value="ECO:0007669"/>
    <property type="project" value="UniProtKB-SubCell"/>
</dbReference>
<keyword evidence="4 7" id="KW-0812">Transmembrane</keyword>
<feature type="transmembrane region" description="Helical" evidence="7">
    <location>
        <begin position="193"/>
        <end position="210"/>
    </location>
</feature>
<evidence type="ECO:0000313" key="9">
    <source>
        <dbReference type="EMBL" id="MTD58946.1"/>
    </source>
</evidence>
<evidence type="ECO:0000256" key="3">
    <source>
        <dbReference type="ARBA" id="ARBA00022475"/>
    </source>
</evidence>
<feature type="transmembrane region" description="Helical" evidence="7">
    <location>
        <begin position="56"/>
        <end position="78"/>
    </location>
</feature>
<dbReference type="InterPro" id="IPR005829">
    <property type="entry name" value="Sugar_transporter_CS"/>
</dbReference>
<keyword evidence="10" id="KW-1185">Reference proteome</keyword>
<feature type="transmembrane region" description="Helical" evidence="7">
    <location>
        <begin position="120"/>
        <end position="142"/>
    </location>
</feature>
<organism evidence="9 10">
    <name type="scientific">Amycolatopsis pithecellobii</name>
    <dbReference type="NCBI Taxonomy" id="664692"/>
    <lineage>
        <taxon>Bacteria</taxon>
        <taxon>Bacillati</taxon>
        <taxon>Actinomycetota</taxon>
        <taxon>Actinomycetes</taxon>
        <taxon>Pseudonocardiales</taxon>
        <taxon>Pseudonocardiaceae</taxon>
        <taxon>Amycolatopsis</taxon>
    </lineage>
</organism>
<evidence type="ECO:0000256" key="4">
    <source>
        <dbReference type="ARBA" id="ARBA00022692"/>
    </source>
</evidence>
<dbReference type="CDD" id="cd17369">
    <property type="entry name" value="MFS_ShiA_like"/>
    <property type="match status" value="1"/>
</dbReference>
<dbReference type="EMBL" id="WMBA01000082">
    <property type="protein sequence ID" value="MTD58946.1"/>
    <property type="molecule type" value="Genomic_DNA"/>
</dbReference>
<sequence>MDRTETVTADRRQKRRVVLATGVGTTIEWYDFFIYAQASALVFGPVFFKSLGAQAGLLVSLATVGISFLFRPVGALIAGHFGDKVGRRRMLVITLFLMGGATALIGALPTPDTIGVAAPILLLVLRIAQGLSAGGEWGGAALMAVESAPANRRGRFGSAPQQGAPVGLLLATGYFALMTAVTPNDAAFLSWGWRVPFLSSAVLVFVGYFIRRRVEESPTFVEMTRGGQVRKAPLGELFRTRPLLVLVAALAYCANSAGTYVVTGGFLQSYMTSPAHPGHLSKTTVLLMVTLSGLLWLVALHFAALLSDRIGRRTTFVIGWITTIVMTFPLLLAMKSGNAALLFVAMTLYMGALMITSGPLAAYMVELFPAGIRYSGIAVAYALGSILGGAFAPLIATALYDSTGSVYSVGWYVVGIVAVSLCCTLLLRDRSRVDLGPNSKAYDGSSFYLGRAAGEVERDPSTVAP</sequence>
<proteinExistence type="predicted"/>
<dbReference type="InterPro" id="IPR005828">
    <property type="entry name" value="MFS_sugar_transport-like"/>
</dbReference>
<gene>
    <name evidence="9" type="ORF">GKO32_33925</name>
</gene>
<accession>A0A6N7ZB09</accession>
<feature type="transmembrane region" description="Helical" evidence="7">
    <location>
        <begin position="406"/>
        <end position="427"/>
    </location>
</feature>
<evidence type="ECO:0000256" key="6">
    <source>
        <dbReference type="ARBA" id="ARBA00023136"/>
    </source>
</evidence>
<protein>
    <submittedName>
        <fullName evidence="9">MFS transporter</fullName>
    </submittedName>
</protein>
<feature type="transmembrane region" description="Helical" evidence="7">
    <location>
        <begin position="283"/>
        <end position="304"/>
    </location>
</feature>
<keyword evidence="2" id="KW-0813">Transport</keyword>
<feature type="transmembrane region" description="Helical" evidence="7">
    <location>
        <begin position="90"/>
        <end position="108"/>
    </location>
</feature>
<evidence type="ECO:0000256" key="2">
    <source>
        <dbReference type="ARBA" id="ARBA00022448"/>
    </source>
</evidence>
<dbReference type="RefSeq" id="WP_154761011.1">
    <property type="nucleotide sequence ID" value="NZ_WMBA01000082.1"/>
</dbReference>
<evidence type="ECO:0000259" key="8">
    <source>
        <dbReference type="PROSITE" id="PS50850"/>
    </source>
</evidence>
<evidence type="ECO:0000256" key="7">
    <source>
        <dbReference type="SAM" id="Phobius"/>
    </source>
</evidence>
<evidence type="ECO:0000313" key="10">
    <source>
        <dbReference type="Proteomes" id="UP000440096"/>
    </source>
</evidence>
<keyword evidence="3" id="KW-1003">Cell membrane</keyword>
<evidence type="ECO:0000256" key="1">
    <source>
        <dbReference type="ARBA" id="ARBA00004651"/>
    </source>
</evidence>
<dbReference type="SUPFAM" id="SSF103473">
    <property type="entry name" value="MFS general substrate transporter"/>
    <property type="match status" value="1"/>
</dbReference>
<feature type="transmembrane region" description="Helical" evidence="7">
    <location>
        <begin position="163"/>
        <end position="181"/>
    </location>
</feature>
<dbReference type="OrthoDB" id="8953821at2"/>
<reference evidence="9 10" key="1">
    <citation type="submission" date="2019-11" db="EMBL/GenBank/DDBJ databases">
        <title>Draft genome of Amycolatopsis RM579.</title>
        <authorList>
            <person name="Duangmal K."/>
            <person name="Mingma R."/>
        </authorList>
    </citation>
    <scope>NUCLEOTIDE SEQUENCE [LARGE SCALE GENOMIC DNA]</scope>
    <source>
        <strain evidence="9 10">RM579</strain>
    </source>
</reference>
<feature type="domain" description="Major facilitator superfamily (MFS) profile" evidence="8">
    <location>
        <begin position="17"/>
        <end position="432"/>
    </location>
</feature>
<dbReference type="PANTHER" id="PTHR43045:SF1">
    <property type="entry name" value="SHIKIMATE TRANSPORTER"/>
    <property type="match status" value="1"/>
</dbReference>
<dbReference type="Proteomes" id="UP000440096">
    <property type="component" value="Unassembled WGS sequence"/>
</dbReference>
<dbReference type="Pfam" id="PF07690">
    <property type="entry name" value="MFS_1"/>
    <property type="match status" value="1"/>
</dbReference>
<keyword evidence="6 7" id="KW-0472">Membrane</keyword>
<feature type="transmembrane region" description="Helical" evidence="7">
    <location>
        <begin position="316"/>
        <end position="334"/>
    </location>
</feature>
<dbReference type="Pfam" id="PF00083">
    <property type="entry name" value="Sugar_tr"/>
    <property type="match status" value="1"/>
</dbReference>
<dbReference type="PANTHER" id="PTHR43045">
    <property type="entry name" value="SHIKIMATE TRANSPORTER"/>
    <property type="match status" value="1"/>
</dbReference>
<dbReference type="Gene3D" id="1.20.1250.20">
    <property type="entry name" value="MFS general substrate transporter like domains"/>
    <property type="match status" value="1"/>
</dbReference>
<comment type="subcellular location">
    <subcellularLocation>
        <location evidence="1">Cell membrane</location>
        <topology evidence="1">Multi-pass membrane protein</topology>
    </subcellularLocation>
</comment>
<dbReference type="AlphaFoldDB" id="A0A6N7ZB09"/>
<dbReference type="PROSITE" id="PS50850">
    <property type="entry name" value="MFS"/>
    <property type="match status" value="1"/>
</dbReference>
<evidence type="ECO:0000256" key="5">
    <source>
        <dbReference type="ARBA" id="ARBA00022989"/>
    </source>
</evidence>
<dbReference type="InterPro" id="IPR036259">
    <property type="entry name" value="MFS_trans_sf"/>
</dbReference>
<keyword evidence="5 7" id="KW-1133">Transmembrane helix</keyword>
<dbReference type="InterPro" id="IPR020846">
    <property type="entry name" value="MFS_dom"/>
</dbReference>
<name>A0A6N7ZB09_9PSEU</name>
<feature type="transmembrane region" description="Helical" evidence="7">
    <location>
        <begin position="377"/>
        <end position="400"/>
    </location>
</feature>
<feature type="transmembrane region" description="Helical" evidence="7">
    <location>
        <begin position="340"/>
        <end position="365"/>
    </location>
</feature>
<feature type="transmembrane region" description="Helical" evidence="7">
    <location>
        <begin position="17"/>
        <end position="36"/>
    </location>
</feature>
<dbReference type="PROSITE" id="PS00216">
    <property type="entry name" value="SUGAR_TRANSPORT_1"/>
    <property type="match status" value="1"/>
</dbReference>
<comment type="caution">
    <text evidence="9">The sequence shown here is derived from an EMBL/GenBank/DDBJ whole genome shotgun (WGS) entry which is preliminary data.</text>
</comment>
<dbReference type="InterPro" id="IPR011701">
    <property type="entry name" value="MFS"/>
</dbReference>
<dbReference type="GO" id="GO:0022857">
    <property type="term" value="F:transmembrane transporter activity"/>
    <property type="evidence" value="ECO:0007669"/>
    <property type="project" value="InterPro"/>
</dbReference>